<sequence length="399" mass="47131">MIKQRKAIEIGVSDLLVKPVSPEDVLRSLQILYRMHSKSLNHAQIAEDNTEDRTLLQKDQAHHVKVIGMRTIHPNEIFKLYTYVMGHSWANVKKVFLLPEMILCLVEENDQDFLRKCHTFIRGWEKESNEAIILAEGNTNDTGLLQSQYGKIKQRMELSFYTGLNKLIPWSANEWVSIDPFLTPKEQEFWIDYLRRGDIKSIKTWLYEQFLSLTSPYPDPAIIRIRLTSILAQIRRYMISRHLIDKEKEEKYQALFQTILYSPLIYRVIEEMIKLIASLIDTDMQIDSKSEKLAKQIYHYLEEHYHEKEISLDMIAAKFNRNTSYISSLLTKYYKQSFREIVTMRRIKKATQQLTETNLPIKIIAKECGYSNQQYFNKVFNQIMKCSPSTFRANTSRTY</sequence>
<dbReference type="Proteomes" id="UP000215137">
    <property type="component" value="Chromosome"/>
</dbReference>
<dbReference type="InterPro" id="IPR018060">
    <property type="entry name" value="HTH_AraC"/>
</dbReference>
<dbReference type="InterPro" id="IPR009057">
    <property type="entry name" value="Homeodomain-like_sf"/>
</dbReference>
<dbReference type="GO" id="GO:0003700">
    <property type="term" value="F:DNA-binding transcription factor activity"/>
    <property type="evidence" value="ECO:0007669"/>
    <property type="project" value="InterPro"/>
</dbReference>
<dbReference type="PANTHER" id="PTHR43280:SF2">
    <property type="entry name" value="HTH-TYPE TRANSCRIPTIONAL REGULATOR EXSA"/>
    <property type="match status" value="1"/>
</dbReference>
<evidence type="ECO:0000313" key="6">
    <source>
        <dbReference type="Proteomes" id="UP000215137"/>
    </source>
</evidence>
<evidence type="ECO:0000256" key="2">
    <source>
        <dbReference type="ARBA" id="ARBA00023125"/>
    </source>
</evidence>
<dbReference type="GO" id="GO:0043565">
    <property type="term" value="F:sequence-specific DNA binding"/>
    <property type="evidence" value="ECO:0007669"/>
    <property type="project" value="InterPro"/>
</dbReference>
<gene>
    <name evidence="5" type="ORF">CKF48_21095</name>
</gene>
<keyword evidence="6" id="KW-1185">Reference proteome</keyword>
<evidence type="ECO:0000256" key="1">
    <source>
        <dbReference type="ARBA" id="ARBA00023015"/>
    </source>
</evidence>
<protein>
    <recommendedName>
        <fullName evidence="4">HTH araC/xylS-type domain-containing protein</fullName>
    </recommendedName>
</protein>
<dbReference type="Pfam" id="PF12833">
    <property type="entry name" value="HTH_18"/>
    <property type="match status" value="1"/>
</dbReference>
<dbReference type="RefSeq" id="WP_095373148.1">
    <property type="nucleotide sequence ID" value="NZ_CP022983.1"/>
</dbReference>
<dbReference type="SMART" id="SM00342">
    <property type="entry name" value="HTH_ARAC"/>
    <property type="match status" value="1"/>
</dbReference>
<dbReference type="SUPFAM" id="SSF46689">
    <property type="entry name" value="Homeodomain-like"/>
    <property type="match status" value="1"/>
</dbReference>
<dbReference type="EMBL" id="CP022983">
    <property type="protein sequence ID" value="ASV69584.1"/>
    <property type="molecule type" value="Genomic_DNA"/>
</dbReference>
<evidence type="ECO:0000313" key="5">
    <source>
        <dbReference type="EMBL" id="ASV69584.1"/>
    </source>
</evidence>
<dbReference type="PROSITE" id="PS01124">
    <property type="entry name" value="HTH_ARAC_FAMILY_2"/>
    <property type="match status" value="1"/>
</dbReference>
<organism evidence="5 6">
    <name type="scientific">Cytobacillus kochii</name>
    <dbReference type="NCBI Taxonomy" id="859143"/>
    <lineage>
        <taxon>Bacteria</taxon>
        <taxon>Bacillati</taxon>
        <taxon>Bacillota</taxon>
        <taxon>Bacilli</taxon>
        <taxon>Bacillales</taxon>
        <taxon>Bacillaceae</taxon>
        <taxon>Cytobacillus</taxon>
    </lineage>
</organism>
<dbReference type="AlphaFoldDB" id="A0A248TMX5"/>
<reference evidence="5 6" key="1">
    <citation type="submission" date="2017-08" db="EMBL/GenBank/DDBJ databases">
        <title>Complete Genome Sequence of Bacillus kochii Oregon-R-modENCODE STRAIN BDGP4, isolated from Drosophila melanogaster gut.</title>
        <authorList>
            <person name="Wan K.H."/>
            <person name="Yu C."/>
            <person name="Park S."/>
            <person name="Hammonds A.S."/>
            <person name="Booth B.W."/>
            <person name="Celniker S.E."/>
        </authorList>
    </citation>
    <scope>NUCLEOTIDE SEQUENCE [LARGE SCALE GENOMIC DNA]</scope>
    <source>
        <strain evidence="5 6">BDGP4</strain>
    </source>
</reference>
<name>A0A248TMX5_9BACI</name>
<feature type="domain" description="HTH araC/xylS-type" evidence="4">
    <location>
        <begin position="295"/>
        <end position="394"/>
    </location>
</feature>
<evidence type="ECO:0000256" key="3">
    <source>
        <dbReference type="ARBA" id="ARBA00023163"/>
    </source>
</evidence>
<dbReference type="PANTHER" id="PTHR43280">
    <property type="entry name" value="ARAC-FAMILY TRANSCRIPTIONAL REGULATOR"/>
    <property type="match status" value="1"/>
</dbReference>
<keyword evidence="2" id="KW-0238">DNA-binding</keyword>
<evidence type="ECO:0000259" key="4">
    <source>
        <dbReference type="PROSITE" id="PS01124"/>
    </source>
</evidence>
<dbReference type="KEGG" id="bko:CKF48_21095"/>
<dbReference type="Gene3D" id="1.10.10.60">
    <property type="entry name" value="Homeodomain-like"/>
    <property type="match status" value="2"/>
</dbReference>
<proteinExistence type="predicted"/>
<keyword evidence="1" id="KW-0805">Transcription regulation</keyword>
<keyword evidence="3" id="KW-0804">Transcription</keyword>
<accession>A0A248TMX5</accession>